<proteinExistence type="predicted"/>
<feature type="compositionally biased region" description="Low complexity" evidence="1">
    <location>
        <begin position="230"/>
        <end position="252"/>
    </location>
</feature>
<gene>
    <name evidence="2" type="ORF">EJ06DRAFT_78345</name>
</gene>
<dbReference type="EMBL" id="ML996698">
    <property type="protein sequence ID" value="KAF2399257.1"/>
    <property type="molecule type" value="Genomic_DNA"/>
</dbReference>
<evidence type="ECO:0000313" key="2">
    <source>
        <dbReference type="EMBL" id="KAF2399257.1"/>
    </source>
</evidence>
<reference evidence="2" key="1">
    <citation type="journal article" date="2020" name="Stud. Mycol.">
        <title>101 Dothideomycetes genomes: a test case for predicting lifestyles and emergence of pathogens.</title>
        <authorList>
            <person name="Haridas S."/>
            <person name="Albert R."/>
            <person name="Binder M."/>
            <person name="Bloem J."/>
            <person name="Labutti K."/>
            <person name="Salamov A."/>
            <person name="Andreopoulos B."/>
            <person name="Baker S."/>
            <person name="Barry K."/>
            <person name="Bills G."/>
            <person name="Bluhm B."/>
            <person name="Cannon C."/>
            <person name="Castanera R."/>
            <person name="Culley D."/>
            <person name="Daum C."/>
            <person name="Ezra D."/>
            <person name="Gonzalez J."/>
            <person name="Henrissat B."/>
            <person name="Kuo A."/>
            <person name="Liang C."/>
            <person name="Lipzen A."/>
            <person name="Lutzoni F."/>
            <person name="Magnuson J."/>
            <person name="Mondo S."/>
            <person name="Nolan M."/>
            <person name="Ohm R."/>
            <person name="Pangilinan J."/>
            <person name="Park H.-J."/>
            <person name="Ramirez L."/>
            <person name="Alfaro M."/>
            <person name="Sun H."/>
            <person name="Tritt A."/>
            <person name="Yoshinaga Y."/>
            <person name="Zwiers L.-H."/>
            <person name="Turgeon B."/>
            <person name="Goodwin S."/>
            <person name="Spatafora J."/>
            <person name="Crous P."/>
            <person name="Grigoriev I."/>
        </authorList>
    </citation>
    <scope>NUCLEOTIDE SEQUENCE</scope>
    <source>
        <strain evidence="2">CBS 262.69</strain>
    </source>
</reference>
<dbReference type="AlphaFoldDB" id="A0A6G1HTT7"/>
<accession>A0A6G1HTT7</accession>
<feature type="region of interest" description="Disordered" evidence="1">
    <location>
        <begin position="210"/>
        <end position="258"/>
    </location>
</feature>
<evidence type="ECO:0000313" key="3">
    <source>
        <dbReference type="Proteomes" id="UP000799640"/>
    </source>
</evidence>
<feature type="compositionally biased region" description="Basic residues" evidence="1">
    <location>
        <begin position="142"/>
        <end position="155"/>
    </location>
</feature>
<organism evidence="2 3">
    <name type="scientific">Trichodelitschia bisporula</name>
    <dbReference type="NCBI Taxonomy" id="703511"/>
    <lineage>
        <taxon>Eukaryota</taxon>
        <taxon>Fungi</taxon>
        <taxon>Dikarya</taxon>
        <taxon>Ascomycota</taxon>
        <taxon>Pezizomycotina</taxon>
        <taxon>Dothideomycetes</taxon>
        <taxon>Dothideomycetes incertae sedis</taxon>
        <taxon>Phaeotrichales</taxon>
        <taxon>Phaeotrichaceae</taxon>
        <taxon>Trichodelitschia</taxon>
    </lineage>
</organism>
<feature type="region of interest" description="Disordered" evidence="1">
    <location>
        <begin position="135"/>
        <end position="155"/>
    </location>
</feature>
<sequence>MVPLPSIQKYLQCVRIVALHHCTPHSVACNPPTIIVRSRSGYSTRNDARDNLPNLGSLALHHTSNFCDPSSSPNYLLLLQYPLLFASSPSHFLNHQVLCAVFLSPYCSARSSKIFSFFSHSFVVAFSRADKLRGPPLSRVPSPRRKTANHQNWRKPRNLLQQPDRLLRQNLFTCRPKIWQEGGTKYFSCSSAFSAPSYTLEVPPTLLQTTPQTRRSRVLQSSHPSPPLPQTATSLSISSTPPPSNSSTRIPIDILRRA</sequence>
<protein>
    <submittedName>
        <fullName evidence="2">Uncharacterized protein</fullName>
    </submittedName>
</protein>
<keyword evidence="3" id="KW-1185">Reference proteome</keyword>
<evidence type="ECO:0000256" key="1">
    <source>
        <dbReference type="SAM" id="MobiDB-lite"/>
    </source>
</evidence>
<dbReference type="Proteomes" id="UP000799640">
    <property type="component" value="Unassembled WGS sequence"/>
</dbReference>
<name>A0A6G1HTT7_9PEZI</name>
<feature type="compositionally biased region" description="Low complexity" evidence="1">
    <location>
        <begin position="210"/>
        <end position="223"/>
    </location>
</feature>